<organism evidence="1 2">
    <name type="scientific">Dyadobacter linearis</name>
    <dbReference type="NCBI Taxonomy" id="2823330"/>
    <lineage>
        <taxon>Bacteria</taxon>
        <taxon>Pseudomonadati</taxon>
        <taxon>Bacteroidota</taxon>
        <taxon>Cytophagia</taxon>
        <taxon>Cytophagales</taxon>
        <taxon>Spirosomataceae</taxon>
        <taxon>Dyadobacter</taxon>
    </lineage>
</organism>
<dbReference type="EMBL" id="CAJRAU010000001">
    <property type="protein sequence ID" value="CAG5068121.1"/>
    <property type="molecule type" value="Genomic_DNA"/>
</dbReference>
<gene>
    <name evidence="1" type="ORF">DYBT9623_00850</name>
</gene>
<proteinExistence type="predicted"/>
<comment type="caution">
    <text evidence="1">The sequence shown here is derived from an EMBL/GenBank/DDBJ whole genome shotgun (WGS) entry which is preliminary data.</text>
</comment>
<name>A0ABM8UKT3_9BACT</name>
<evidence type="ECO:0000313" key="2">
    <source>
        <dbReference type="Proteomes" id="UP000679725"/>
    </source>
</evidence>
<sequence>MTICCTHEFKRIYDKLVKKNSHADLEQAIIDWLFTKTATELRAATVLNGNSPNPFLKKRLNGSGGYRIYYSLIASQKLVISSALHPKTNYLGKSTLSSSEIAAAIDDVAESYMNRDLFELTVVKSSLVFNAIEAAHKIFS</sequence>
<dbReference type="Proteomes" id="UP000679725">
    <property type="component" value="Unassembled WGS sequence"/>
</dbReference>
<keyword evidence="2" id="KW-1185">Reference proteome</keyword>
<evidence type="ECO:0008006" key="3">
    <source>
        <dbReference type="Google" id="ProtNLM"/>
    </source>
</evidence>
<accession>A0ABM8UKT3</accession>
<evidence type="ECO:0000313" key="1">
    <source>
        <dbReference type="EMBL" id="CAG5068121.1"/>
    </source>
</evidence>
<reference evidence="1 2" key="1">
    <citation type="submission" date="2021-04" db="EMBL/GenBank/DDBJ databases">
        <authorList>
            <person name="Rodrigo-Torres L."/>
            <person name="Arahal R. D."/>
            <person name="Lucena T."/>
        </authorList>
    </citation>
    <scope>NUCLEOTIDE SEQUENCE [LARGE SCALE GENOMIC DNA]</scope>
    <source>
        <strain evidence="1 2">CECT 9623</strain>
    </source>
</reference>
<protein>
    <recommendedName>
        <fullName evidence="3">Addiction module toxin RelE</fullName>
    </recommendedName>
</protein>